<comment type="caution">
    <text evidence="1">The sequence shown here is derived from an EMBL/GenBank/DDBJ whole genome shotgun (WGS) entry which is preliminary data.</text>
</comment>
<proteinExistence type="predicted"/>
<keyword evidence="2" id="KW-1185">Reference proteome</keyword>
<dbReference type="AlphaFoldDB" id="A0A398BL13"/>
<accession>A0A398BL13</accession>
<evidence type="ECO:0000313" key="2">
    <source>
        <dbReference type="Proteomes" id="UP000266649"/>
    </source>
</evidence>
<sequence length="69" mass="7883">MVARLERALEKVGMLYEDSGSESYLPIIDRLELEIEARAAKSIRDRIAAQRRIQEMINASFEPDDFIAA</sequence>
<protein>
    <submittedName>
        <fullName evidence="1">Uncharacterized protein</fullName>
    </submittedName>
</protein>
<gene>
    <name evidence="1" type="ORF">D2N39_13165</name>
</gene>
<name>A0A398BL13_9RHOB</name>
<reference evidence="1 2" key="1">
    <citation type="submission" date="2018-09" db="EMBL/GenBank/DDBJ databases">
        <title>Gemmobacter lutimaris sp. nov., a marine bacterium isolated from tidal flat.</title>
        <authorList>
            <person name="Lee D.W."/>
            <person name="Yoo Y."/>
            <person name="Kim J.-J."/>
            <person name="Kim B.S."/>
        </authorList>
    </citation>
    <scope>NUCLEOTIDE SEQUENCE [LARGE SCALE GENOMIC DNA]</scope>
    <source>
        <strain evidence="1 2">YJ-T1-11</strain>
    </source>
</reference>
<dbReference type="EMBL" id="QXXQ01000007">
    <property type="protein sequence ID" value="RID91205.1"/>
    <property type="molecule type" value="Genomic_DNA"/>
</dbReference>
<dbReference type="Proteomes" id="UP000266649">
    <property type="component" value="Unassembled WGS sequence"/>
</dbReference>
<organism evidence="1 2">
    <name type="scientific">Gemmobacter lutimaris</name>
    <dbReference type="NCBI Taxonomy" id="2306023"/>
    <lineage>
        <taxon>Bacteria</taxon>
        <taxon>Pseudomonadati</taxon>
        <taxon>Pseudomonadota</taxon>
        <taxon>Alphaproteobacteria</taxon>
        <taxon>Rhodobacterales</taxon>
        <taxon>Paracoccaceae</taxon>
        <taxon>Gemmobacter</taxon>
    </lineage>
</organism>
<evidence type="ECO:0000313" key="1">
    <source>
        <dbReference type="EMBL" id="RID91205.1"/>
    </source>
</evidence>